<sequence length="491" mass="55170">MKSQERTQSEGRVKKRLKVTRRLSVRLDPPSKHRSQRLPFSSLFPLPALNDRQSIRLTRRAMVMDGCQLIWRLIVCLLIAIPPLVVSINWIGLHRHWDSEFWNWTTLNSSSRQINIVKSTCWSAVRQKLLTKEQVKVCLQQPATMLSVWEAGQSSSQACRQAFAERRWNCSSIDILPRKAPDLSHGTREQAWVYALTSAALTRVVARSCSSGILKQCACGSFPRHPPDGQFKWGGCGDDIKYAKQFAKSFTDAPLKRVNRKAAATLLRISDHSDLLGGHSSSAAAVPHWKKPHIISAMNMHNNRVGRKVAEQSLQTQCKCHGVSGSCQIKTCWRSLPPIGEIANRMKTLYGLAVEVTPRRPNDMRRRSAVASGRLAMLTAIQHHHPQTPPSMMASTAVRDGGFNEQDLIYITKSPDYCRRDKQSGSLGTVGRTCNATHESSSGSCASLCCGRGYITVLREQVERCHCKYIWCCTQVRCKTCRHQVEVHMCK</sequence>
<evidence type="ECO:0000256" key="4">
    <source>
        <dbReference type="ARBA" id="ARBA00022525"/>
    </source>
</evidence>
<dbReference type="GO" id="GO:0005109">
    <property type="term" value="F:frizzled binding"/>
    <property type="evidence" value="ECO:0007669"/>
    <property type="project" value="TreeGrafter"/>
</dbReference>
<keyword evidence="10" id="KW-1133">Transmembrane helix</keyword>
<dbReference type="PRINTS" id="PR01349">
    <property type="entry name" value="WNTPROTEIN"/>
</dbReference>
<dbReference type="PANTHER" id="PTHR12027">
    <property type="entry name" value="WNT RELATED"/>
    <property type="match status" value="1"/>
</dbReference>
<dbReference type="GO" id="GO:0005125">
    <property type="term" value="F:cytokine activity"/>
    <property type="evidence" value="ECO:0007669"/>
    <property type="project" value="TreeGrafter"/>
</dbReference>
<accession>A0A8J2WMT8</accession>
<comment type="function">
    <text evidence="9">Ligand for members of the frizzled family of seven transmembrane receptors.</text>
</comment>
<comment type="similarity">
    <text evidence="2 9">Belongs to the Wnt family.</text>
</comment>
<dbReference type="GO" id="GO:0045165">
    <property type="term" value="P:cell fate commitment"/>
    <property type="evidence" value="ECO:0007669"/>
    <property type="project" value="TreeGrafter"/>
</dbReference>
<gene>
    <name evidence="11" type="ORF">DGAL_LOCUS14289</name>
</gene>
<dbReference type="PANTHER" id="PTHR12027:SF102">
    <property type="entry name" value="PROTEIN WNT"/>
    <property type="match status" value="1"/>
</dbReference>
<evidence type="ECO:0000256" key="3">
    <source>
        <dbReference type="ARBA" id="ARBA00022473"/>
    </source>
</evidence>
<keyword evidence="4" id="KW-0964">Secreted</keyword>
<dbReference type="InterPro" id="IPR043158">
    <property type="entry name" value="Wnt_C"/>
</dbReference>
<dbReference type="GO" id="GO:0007517">
    <property type="term" value="P:muscle organ development"/>
    <property type="evidence" value="ECO:0007669"/>
    <property type="project" value="UniProtKB-ARBA"/>
</dbReference>
<dbReference type="Pfam" id="PF00110">
    <property type="entry name" value="wnt"/>
    <property type="match status" value="1"/>
</dbReference>
<keyword evidence="7" id="KW-1015">Disulfide bond</keyword>
<keyword evidence="5" id="KW-0272">Extracellular matrix</keyword>
<evidence type="ECO:0000256" key="1">
    <source>
        <dbReference type="ARBA" id="ARBA00004498"/>
    </source>
</evidence>
<dbReference type="OrthoDB" id="5945655at2759"/>
<evidence type="ECO:0000256" key="8">
    <source>
        <dbReference type="ARBA" id="ARBA00023288"/>
    </source>
</evidence>
<evidence type="ECO:0000256" key="7">
    <source>
        <dbReference type="ARBA" id="ARBA00023157"/>
    </source>
</evidence>
<keyword evidence="10" id="KW-0472">Membrane</keyword>
<evidence type="ECO:0000256" key="5">
    <source>
        <dbReference type="ARBA" id="ARBA00022530"/>
    </source>
</evidence>
<comment type="caution">
    <text evidence="11">The sequence shown here is derived from an EMBL/GenBank/DDBJ whole genome shotgun (WGS) entry which is preliminary data.</text>
</comment>
<evidence type="ECO:0000256" key="9">
    <source>
        <dbReference type="RuleBase" id="RU003500"/>
    </source>
</evidence>
<evidence type="ECO:0000256" key="2">
    <source>
        <dbReference type="ARBA" id="ARBA00005683"/>
    </source>
</evidence>
<evidence type="ECO:0000313" key="12">
    <source>
        <dbReference type="Proteomes" id="UP000789390"/>
    </source>
</evidence>
<name>A0A8J2WMT8_9CRUS</name>
<keyword evidence="10" id="KW-0812">Transmembrane</keyword>
<dbReference type="Gene3D" id="3.30.2460.20">
    <property type="match status" value="1"/>
</dbReference>
<dbReference type="GO" id="GO:0030182">
    <property type="term" value="P:neuron differentiation"/>
    <property type="evidence" value="ECO:0007669"/>
    <property type="project" value="TreeGrafter"/>
</dbReference>
<evidence type="ECO:0000256" key="10">
    <source>
        <dbReference type="SAM" id="Phobius"/>
    </source>
</evidence>
<dbReference type="GO" id="GO:0000902">
    <property type="term" value="P:cell morphogenesis"/>
    <property type="evidence" value="ECO:0007669"/>
    <property type="project" value="UniProtKB-ARBA"/>
</dbReference>
<dbReference type="FunFam" id="3.30.2460.20:FF:000001">
    <property type="entry name" value="Wnt homolog"/>
    <property type="match status" value="1"/>
</dbReference>
<dbReference type="EMBL" id="CAKKLH010000305">
    <property type="protein sequence ID" value="CAH0110696.1"/>
    <property type="molecule type" value="Genomic_DNA"/>
</dbReference>
<keyword evidence="8" id="KW-0449">Lipoprotein</keyword>
<dbReference type="GO" id="GO:0005615">
    <property type="term" value="C:extracellular space"/>
    <property type="evidence" value="ECO:0007669"/>
    <property type="project" value="TreeGrafter"/>
</dbReference>
<keyword evidence="6 9" id="KW-0879">Wnt signaling pathway</keyword>
<dbReference type="CDD" id="cd19343">
    <property type="entry name" value="Wnt_Wnt11"/>
    <property type="match status" value="1"/>
</dbReference>
<dbReference type="AlphaFoldDB" id="A0A8J2WMT8"/>
<organism evidence="11 12">
    <name type="scientific">Daphnia galeata</name>
    <dbReference type="NCBI Taxonomy" id="27404"/>
    <lineage>
        <taxon>Eukaryota</taxon>
        <taxon>Metazoa</taxon>
        <taxon>Ecdysozoa</taxon>
        <taxon>Arthropoda</taxon>
        <taxon>Crustacea</taxon>
        <taxon>Branchiopoda</taxon>
        <taxon>Diplostraca</taxon>
        <taxon>Cladocera</taxon>
        <taxon>Anomopoda</taxon>
        <taxon>Daphniidae</taxon>
        <taxon>Daphnia</taxon>
    </lineage>
</organism>
<dbReference type="PROSITE" id="PS00246">
    <property type="entry name" value="WNT1"/>
    <property type="match status" value="1"/>
</dbReference>
<reference evidence="11" key="1">
    <citation type="submission" date="2021-11" db="EMBL/GenBank/DDBJ databases">
        <authorList>
            <person name="Schell T."/>
        </authorList>
    </citation>
    <scope>NUCLEOTIDE SEQUENCE</scope>
    <source>
        <strain evidence="11">M5</strain>
    </source>
</reference>
<protein>
    <recommendedName>
        <fullName evidence="9">Protein Wnt</fullName>
    </recommendedName>
</protein>
<keyword evidence="3 9" id="KW-0217">Developmental protein</keyword>
<evidence type="ECO:0000313" key="11">
    <source>
        <dbReference type="EMBL" id="CAH0110696.1"/>
    </source>
</evidence>
<dbReference type="SMART" id="SM00097">
    <property type="entry name" value="WNT1"/>
    <property type="match status" value="1"/>
</dbReference>
<dbReference type="Proteomes" id="UP000789390">
    <property type="component" value="Unassembled WGS sequence"/>
</dbReference>
<feature type="transmembrane region" description="Helical" evidence="10">
    <location>
        <begin position="69"/>
        <end position="91"/>
    </location>
</feature>
<evidence type="ECO:0000256" key="6">
    <source>
        <dbReference type="ARBA" id="ARBA00022687"/>
    </source>
</evidence>
<proteinExistence type="inferred from homology"/>
<keyword evidence="12" id="KW-1185">Reference proteome</keyword>
<dbReference type="InterPro" id="IPR005817">
    <property type="entry name" value="Wnt"/>
</dbReference>
<comment type="subcellular location">
    <subcellularLocation>
        <location evidence="1 9">Secreted</location>
        <location evidence="1 9">Extracellular space</location>
        <location evidence="1 9">Extracellular matrix</location>
    </subcellularLocation>
</comment>
<dbReference type="GO" id="GO:0060070">
    <property type="term" value="P:canonical Wnt signaling pathway"/>
    <property type="evidence" value="ECO:0007669"/>
    <property type="project" value="TreeGrafter"/>
</dbReference>
<dbReference type="InterPro" id="IPR018161">
    <property type="entry name" value="Wnt_CS"/>
</dbReference>